<gene>
    <name evidence="1" type="ORF">HLUCCA11_02875</name>
</gene>
<sequence length="48" mass="5182">MHPHFATGIALLQKSAVGQRLLRLNFSSFNQTLVTKTTALGLGVVSRT</sequence>
<protein>
    <submittedName>
        <fullName evidence="1">Uncharacterized protein</fullName>
    </submittedName>
</protein>
<dbReference type="AlphaFoldDB" id="A0A0P7Z384"/>
<evidence type="ECO:0000313" key="2">
    <source>
        <dbReference type="Proteomes" id="UP000050465"/>
    </source>
</evidence>
<accession>A0A0P7Z384</accession>
<dbReference type="EMBL" id="LJZR01000002">
    <property type="protein sequence ID" value="KPQ37400.1"/>
    <property type="molecule type" value="Genomic_DNA"/>
</dbReference>
<dbReference type="Proteomes" id="UP000050465">
    <property type="component" value="Unassembled WGS sequence"/>
</dbReference>
<name>A0A0P7Z384_9CYAN</name>
<evidence type="ECO:0000313" key="1">
    <source>
        <dbReference type="EMBL" id="KPQ37400.1"/>
    </source>
</evidence>
<reference evidence="1 2" key="1">
    <citation type="submission" date="2015-09" db="EMBL/GenBank/DDBJ databases">
        <title>Identification and resolution of microdiversity through metagenomic sequencing of parallel consortia.</title>
        <authorList>
            <person name="Nelson W.C."/>
            <person name="Romine M.F."/>
            <person name="Lindemann S.R."/>
        </authorList>
    </citation>
    <scope>NUCLEOTIDE SEQUENCE [LARGE SCALE GENOMIC DNA]</scope>
    <source>
        <strain evidence="1">Ana</strain>
    </source>
</reference>
<proteinExistence type="predicted"/>
<organism evidence="1 2">
    <name type="scientific">Phormidesmis priestleyi Ana</name>
    <dbReference type="NCBI Taxonomy" id="1666911"/>
    <lineage>
        <taxon>Bacteria</taxon>
        <taxon>Bacillati</taxon>
        <taxon>Cyanobacteriota</taxon>
        <taxon>Cyanophyceae</taxon>
        <taxon>Leptolyngbyales</taxon>
        <taxon>Leptolyngbyaceae</taxon>
        <taxon>Phormidesmis</taxon>
    </lineage>
</organism>
<comment type="caution">
    <text evidence="1">The sequence shown here is derived from an EMBL/GenBank/DDBJ whole genome shotgun (WGS) entry which is preliminary data.</text>
</comment>